<dbReference type="Pfam" id="PF07378">
    <property type="entry name" value="FlbT"/>
    <property type="match status" value="1"/>
</dbReference>
<dbReference type="RefSeq" id="WP_041750891.1">
    <property type="nucleotide sequence ID" value="NZ_JABFDP010000033.1"/>
</dbReference>
<dbReference type="PIRSF" id="PIRSF009533">
    <property type="entry name" value="FlbT"/>
    <property type="match status" value="1"/>
</dbReference>
<evidence type="ECO:0000313" key="6">
    <source>
        <dbReference type="Proteomes" id="UP001314635"/>
    </source>
</evidence>
<evidence type="ECO:0000256" key="1">
    <source>
        <dbReference type="ARBA" id="ARBA00022491"/>
    </source>
</evidence>
<evidence type="ECO:0000256" key="3">
    <source>
        <dbReference type="ARBA" id="ARBA00022884"/>
    </source>
</evidence>
<protein>
    <submittedName>
        <fullName evidence="5">Flagellar biosynthesis repressor FlbT</fullName>
    </submittedName>
</protein>
<proteinExistence type="predicted"/>
<dbReference type="NCBIfam" id="NF009432">
    <property type="entry name" value="PRK12791.1"/>
    <property type="match status" value="1"/>
</dbReference>
<keyword evidence="5" id="KW-0966">Cell projection</keyword>
<keyword evidence="3" id="KW-0694">RNA-binding</keyword>
<feature type="coiled-coil region" evidence="4">
    <location>
        <begin position="111"/>
        <end position="141"/>
    </location>
</feature>
<evidence type="ECO:0000313" key="5">
    <source>
        <dbReference type="EMBL" id="MBR1140095.1"/>
    </source>
</evidence>
<keyword evidence="5" id="KW-0969">Cilium</keyword>
<keyword evidence="5" id="KW-0282">Flagellum</keyword>
<keyword evidence="4" id="KW-0175">Coiled coil</keyword>
<keyword evidence="2" id="KW-1005">Bacterial flagellum biogenesis</keyword>
<accession>A0ABS5GG07</accession>
<sequence length="147" mass="16262">MALKVELKPHERIIIGSCVITNTDQRARLLIDGDNIPILREKDILTPETADTPAKLVYLAVQLMYISPGTDTNHGTYFNLLRDIITTVPSAWPIIEAINGHILNGDLYQALKEAKKLVAYEKKLIEQAEAEQQAEAEAQNKPVSSAA</sequence>
<dbReference type="EMBL" id="JAFCLK010000036">
    <property type="protein sequence ID" value="MBR1140095.1"/>
    <property type="molecule type" value="Genomic_DNA"/>
</dbReference>
<gene>
    <name evidence="5" type="primary">flbT</name>
    <name evidence="5" type="ORF">JQ619_30490</name>
</gene>
<keyword evidence="1" id="KW-0678">Repressor</keyword>
<reference evidence="6" key="1">
    <citation type="journal article" date="2021" name="ISME J.">
        <title>Evolutionary origin and ecological implication of a unique nif island in free-living Bradyrhizobium lineages.</title>
        <authorList>
            <person name="Tao J."/>
        </authorList>
    </citation>
    <scope>NUCLEOTIDE SEQUENCE [LARGE SCALE GENOMIC DNA]</scope>
    <source>
        <strain evidence="6">SZCCT0094</strain>
    </source>
</reference>
<name>A0ABS5GG07_9BRAD</name>
<evidence type="ECO:0000256" key="2">
    <source>
        <dbReference type="ARBA" id="ARBA00022795"/>
    </source>
</evidence>
<evidence type="ECO:0000256" key="4">
    <source>
        <dbReference type="SAM" id="Coils"/>
    </source>
</evidence>
<keyword evidence="6" id="KW-1185">Reference proteome</keyword>
<organism evidence="5 6">
    <name type="scientific">Bradyrhizobium denitrificans</name>
    <dbReference type="NCBI Taxonomy" id="2734912"/>
    <lineage>
        <taxon>Bacteria</taxon>
        <taxon>Pseudomonadati</taxon>
        <taxon>Pseudomonadota</taxon>
        <taxon>Alphaproteobacteria</taxon>
        <taxon>Hyphomicrobiales</taxon>
        <taxon>Nitrobacteraceae</taxon>
        <taxon>Bradyrhizobium</taxon>
    </lineage>
</organism>
<comment type="caution">
    <text evidence="5">The sequence shown here is derived from an EMBL/GenBank/DDBJ whole genome shotgun (WGS) entry which is preliminary data.</text>
</comment>
<dbReference type="InterPro" id="IPR009967">
    <property type="entry name" value="Flagellum_FlbT"/>
</dbReference>
<dbReference type="Proteomes" id="UP001314635">
    <property type="component" value="Unassembled WGS sequence"/>
</dbReference>